<comment type="caution">
    <text evidence="2">The sequence shown here is derived from an EMBL/GenBank/DDBJ whole genome shotgun (WGS) entry which is preliminary data.</text>
</comment>
<feature type="region of interest" description="Disordered" evidence="1">
    <location>
        <begin position="146"/>
        <end position="167"/>
    </location>
</feature>
<name>A0A550CYE9_9AGAR</name>
<gene>
    <name evidence="2" type="ORF">BD626DRAFT_475364</name>
</gene>
<dbReference type="AlphaFoldDB" id="A0A550CYE9"/>
<sequence length="218" mass="24117">MCVVYVHTRGTIYPGAPGSGKTDGGDEGWTMAENDEGTKTEVVHGDWFSGTIRENLNPGVNLTVFTSGGMLNTQTATPGGLLASYHETQSNVKAVQPRDDTIDPWIVAIVSVIKSQAKRKRGVSSYTMLFKDARTFIEKQLEKGTIGDKYKSPSPNELEPSPRDQDMCASRQDPQLIFYNGYINPDEERFLFPFICPRGGQAEGSLERFPRDEYPADV</sequence>
<organism evidence="2 3">
    <name type="scientific">Schizophyllum amplum</name>
    <dbReference type="NCBI Taxonomy" id="97359"/>
    <lineage>
        <taxon>Eukaryota</taxon>
        <taxon>Fungi</taxon>
        <taxon>Dikarya</taxon>
        <taxon>Basidiomycota</taxon>
        <taxon>Agaricomycotina</taxon>
        <taxon>Agaricomycetes</taxon>
        <taxon>Agaricomycetidae</taxon>
        <taxon>Agaricales</taxon>
        <taxon>Schizophyllaceae</taxon>
        <taxon>Schizophyllum</taxon>
    </lineage>
</organism>
<keyword evidence="3" id="KW-1185">Reference proteome</keyword>
<evidence type="ECO:0000313" key="3">
    <source>
        <dbReference type="Proteomes" id="UP000320762"/>
    </source>
</evidence>
<proteinExistence type="predicted"/>
<accession>A0A550CYE9</accession>
<dbReference type="OrthoDB" id="2727133at2759"/>
<protein>
    <submittedName>
        <fullName evidence="2">Uncharacterized protein</fullName>
    </submittedName>
</protein>
<reference evidence="2 3" key="1">
    <citation type="journal article" date="2019" name="New Phytol.">
        <title>Comparative genomics reveals unique wood-decay strategies and fruiting body development in the Schizophyllaceae.</title>
        <authorList>
            <person name="Almasi E."/>
            <person name="Sahu N."/>
            <person name="Krizsan K."/>
            <person name="Balint B."/>
            <person name="Kovacs G.M."/>
            <person name="Kiss B."/>
            <person name="Cseklye J."/>
            <person name="Drula E."/>
            <person name="Henrissat B."/>
            <person name="Nagy I."/>
            <person name="Chovatia M."/>
            <person name="Adam C."/>
            <person name="LaButti K."/>
            <person name="Lipzen A."/>
            <person name="Riley R."/>
            <person name="Grigoriev I.V."/>
            <person name="Nagy L.G."/>
        </authorList>
    </citation>
    <scope>NUCLEOTIDE SEQUENCE [LARGE SCALE GENOMIC DNA]</scope>
    <source>
        <strain evidence="2 3">NL-1724</strain>
    </source>
</reference>
<dbReference type="EMBL" id="VDMD01000001">
    <property type="protein sequence ID" value="TRM69809.1"/>
    <property type="molecule type" value="Genomic_DNA"/>
</dbReference>
<evidence type="ECO:0000256" key="1">
    <source>
        <dbReference type="SAM" id="MobiDB-lite"/>
    </source>
</evidence>
<evidence type="ECO:0000313" key="2">
    <source>
        <dbReference type="EMBL" id="TRM69809.1"/>
    </source>
</evidence>
<dbReference type="Proteomes" id="UP000320762">
    <property type="component" value="Unassembled WGS sequence"/>
</dbReference>